<feature type="transmembrane region" description="Helical" evidence="1">
    <location>
        <begin position="61"/>
        <end position="85"/>
    </location>
</feature>
<feature type="transmembrane region" description="Helical" evidence="1">
    <location>
        <begin position="20"/>
        <end position="41"/>
    </location>
</feature>
<dbReference type="EMBL" id="JYIX01000039">
    <property type="protein sequence ID" value="KJL31463.1"/>
    <property type="molecule type" value="Genomic_DNA"/>
</dbReference>
<accession>A0A0F0LEA3</accession>
<evidence type="ECO:0000313" key="4">
    <source>
        <dbReference type="Proteomes" id="UP000033740"/>
    </source>
</evidence>
<keyword evidence="1" id="KW-0472">Membrane</keyword>
<proteinExistence type="predicted"/>
<dbReference type="STRING" id="582680.RS86_03586"/>
<evidence type="ECO:0000259" key="2">
    <source>
        <dbReference type="Pfam" id="PF23494"/>
    </source>
</evidence>
<organism evidence="3 4">
    <name type="scientific">Microbacterium azadirachtae</name>
    <dbReference type="NCBI Taxonomy" id="582680"/>
    <lineage>
        <taxon>Bacteria</taxon>
        <taxon>Bacillati</taxon>
        <taxon>Actinomycetota</taxon>
        <taxon>Actinomycetes</taxon>
        <taxon>Micrococcales</taxon>
        <taxon>Microbacteriaceae</taxon>
        <taxon>Microbacterium</taxon>
    </lineage>
</organism>
<keyword evidence="1" id="KW-0812">Transmembrane</keyword>
<evidence type="ECO:0000256" key="1">
    <source>
        <dbReference type="SAM" id="Phobius"/>
    </source>
</evidence>
<feature type="domain" description="YqeB PH" evidence="2">
    <location>
        <begin position="10"/>
        <end position="159"/>
    </location>
</feature>
<dbReference type="PATRIC" id="fig|582680.6.peg.3670"/>
<dbReference type="InterPro" id="IPR057798">
    <property type="entry name" value="PH_YqeB"/>
</dbReference>
<dbReference type="Proteomes" id="UP000033740">
    <property type="component" value="Unassembled WGS sequence"/>
</dbReference>
<name>A0A0F0LEA3_9MICO</name>
<gene>
    <name evidence="3" type="ORF">RS86_03586</name>
</gene>
<keyword evidence="4" id="KW-1185">Reference proteome</keyword>
<dbReference type="RefSeq" id="WP_045273576.1">
    <property type="nucleotide sequence ID" value="NZ_JYIX01000039.1"/>
</dbReference>
<sequence length="161" mass="17645">MSATTPTDETELRMTLDTKIVIWVVCAALGVSLGLALPWLLQNIASWPIPFIDQLKFLGSFDAPIMVIGRPAILGIIGIVIAFVITYQSARLRISDTQITITEGDDSRLISRDQVGGVFRHGGKVRIESPEGRVLFDDDVEGGKHRITAAFQKHGYPWEGA</sequence>
<evidence type="ECO:0000313" key="3">
    <source>
        <dbReference type="EMBL" id="KJL31463.1"/>
    </source>
</evidence>
<dbReference type="Pfam" id="PF23494">
    <property type="entry name" value="bPH_10"/>
    <property type="match status" value="1"/>
</dbReference>
<comment type="caution">
    <text evidence="3">The sequence shown here is derived from an EMBL/GenBank/DDBJ whole genome shotgun (WGS) entry which is preliminary data.</text>
</comment>
<dbReference type="AlphaFoldDB" id="A0A0F0LEA3"/>
<keyword evidence="1" id="KW-1133">Transmembrane helix</keyword>
<reference evidence="3 4" key="1">
    <citation type="submission" date="2015-02" db="EMBL/GenBank/DDBJ databases">
        <title>Draft genome sequences of ten Microbacterium spp. with emphasis on heavy metal contaminated environments.</title>
        <authorList>
            <person name="Corretto E."/>
        </authorList>
    </citation>
    <scope>NUCLEOTIDE SEQUENCE [LARGE SCALE GENOMIC DNA]</scope>
    <source>
        <strain evidence="3 4">ARN176</strain>
    </source>
</reference>
<protein>
    <recommendedName>
        <fullName evidence="2">YqeB PH domain-containing protein</fullName>
    </recommendedName>
</protein>